<keyword evidence="3" id="KW-1185">Reference proteome</keyword>
<dbReference type="Proteomes" id="UP000232587">
    <property type="component" value="Unassembled WGS sequence"/>
</dbReference>
<evidence type="ECO:0000313" key="3">
    <source>
        <dbReference type="Proteomes" id="UP000232587"/>
    </source>
</evidence>
<sequence>MTGLLVFESLGLALAAAGGPVATTHTVAVSEPRQAAPMSQRARTRDERIGSVALRGFPSGDRWEPPAKSWGDQASGPVLEIGTLGGKRVRGPDLAHVSLDWQF</sequence>
<reference evidence="2 3" key="1">
    <citation type="submission" date="2017-11" db="EMBL/GenBank/DDBJ databases">
        <title>Genomic Encyclopedia of Type Strains, Phase III (KMG-III): the genomes of soil and plant-associated and newly described type strains.</title>
        <authorList>
            <person name="Whitman W."/>
        </authorList>
    </citation>
    <scope>NUCLEOTIDE SEQUENCE [LARGE SCALE GENOMIC DNA]</scope>
    <source>
        <strain evidence="2 3">CGMCC 1.12274</strain>
    </source>
</reference>
<protein>
    <submittedName>
        <fullName evidence="2">Uncharacterized protein</fullName>
    </submittedName>
</protein>
<dbReference type="AlphaFoldDB" id="A0A2N0I1W6"/>
<dbReference type="OrthoDB" id="9969576at2"/>
<dbReference type="RefSeq" id="WP_100865632.1">
    <property type="nucleotide sequence ID" value="NZ_PHUF01000002.1"/>
</dbReference>
<feature type="region of interest" description="Disordered" evidence="1">
    <location>
        <begin position="55"/>
        <end position="75"/>
    </location>
</feature>
<accession>A0A2N0I1W6</accession>
<comment type="caution">
    <text evidence="2">The sequence shown here is derived from an EMBL/GenBank/DDBJ whole genome shotgun (WGS) entry which is preliminary data.</text>
</comment>
<gene>
    <name evidence="2" type="ORF">B0I00_0354</name>
</gene>
<evidence type="ECO:0000313" key="2">
    <source>
        <dbReference type="EMBL" id="PKB25164.1"/>
    </source>
</evidence>
<organism evidence="2 3">
    <name type="scientific">Novosphingobium kunmingense</name>
    <dbReference type="NCBI Taxonomy" id="1211806"/>
    <lineage>
        <taxon>Bacteria</taxon>
        <taxon>Pseudomonadati</taxon>
        <taxon>Pseudomonadota</taxon>
        <taxon>Alphaproteobacteria</taxon>
        <taxon>Sphingomonadales</taxon>
        <taxon>Sphingomonadaceae</taxon>
        <taxon>Novosphingobium</taxon>
    </lineage>
</organism>
<name>A0A2N0I1W6_9SPHN</name>
<evidence type="ECO:0000256" key="1">
    <source>
        <dbReference type="SAM" id="MobiDB-lite"/>
    </source>
</evidence>
<dbReference type="EMBL" id="PHUF01000002">
    <property type="protein sequence ID" value="PKB25164.1"/>
    <property type="molecule type" value="Genomic_DNA"/>
</dbReference>
<proteinExistence type="predicted"/>